<evidence type="ECO:0000313" key="1">
    <source>
        <dbReference type="EMBL" id="CAG8674956.1"/>
    </source>
</evidence>
<evidence type="ECO:0000313" key="2">
    <source>
        <dbReference type="Proteomes" id="UP000789366"/>
    </source>
</evidence>
<organism evidence="1 2">
    <name type="scientific">Cetraspora pellucida</name>
    <dbReference type="NCBI Taxonomy" id="1433469"/>
    <lineage>
        <taxon>Eukaryota</taxon>
        <taxon>Fungi</taxon>
        <taxon>Fungi incertae sedis</taxon>
        <taxon>Mucoromycota</taxon>
        <taxon>Glomeromycotina</taxon>
        <taxon>Glomeromycetes</taxon>
        <taxon>Diversisporales</taxon>
        <taxon>Gigasporaceae</taxon>
        <taxon>Cetraspora</taxon>
    </lineage>
</organism>
<dbReference type="EMBL" id="CAJVPW010017128">
    <property type="protein sequence ID" value="CAG8674956.1"/>
    <property type="molecule type" value="Genomic_DNA"/>
</dbReference>
<feature type="non-terminal residue" evidence="1">
    <location>
        <position position="1"/>
    </location>
</feature>
<proteinExistence type="predicted"/>
<accession>A0ACA9NSH9</accession>
<name>A0ACA9NSH9_9GLOM</name>
<reference evidence="1" key="1">
    <citation type="submission" date="2021-06" db="EMBL/GenBank/DDBJ databases">
        <authorList>
            <person name="Kallberg Y."/>
            <person name="Tangrot J."/>
            <person name="Rosling A."/>
        </authorList>
    </citation>
    <scope>NUCLEOTIDE SEQUENCE</scope>
    <source>
        <strain evidence="1">28 12/20/2015</strain>
    </source>
</reference>
<protein>
    <submittedName>
        <fullName evidence="1">9847_t:CDS:1</fullName>
    </submittedName>
</protein>
<gene>
    <name evidence="1" type="ORF">SPELUC_LOCUS9858</name>
</gene>
<keyword evidence="2" id="KW-1185">Reference proteome</keyword>
<sequence>IFAETHNELESLNNDISKLQDIYLTNDSDEDSDNETNEYKVHNEAPISLIIYNNNFFTVDQIKHFHKIYTLYPMRTVIEDEKACEKRLDKRDDNVFLTKLQQLDCCVKKYYLNINHQSALKRYQEMIAMTSNESSLCFLGIINASINALKFKNGTPKLYLTTSYKFEGIMICQKTWYIIYDIQKRRWEALHLHY</sequence>
<comment type="caution">
    <text evidence="1">The sequence shown here is derived from an EMBL/GenBank/DDBJ whole genome shotgun (WGS) entry which is preliminary data.</text>
</comment>
<dbReference type="Proteomes" id="UP000789366">
    <property type="component" value="Unassembled WGS sequence"/>
</dbReference>